<dbReference type="RefSeq" id="WP_072277409.1">
    <property type="nucleotide sequence ID" value="NZ_CP082141.1"/>
</dbReference>
<reference evidence="8 9" key="1">
    <citation type="journal article" date="2019" name="Sci. Rep.">
        <title>Differences in resource use lead to coexistence of seed-transmitted microbial populations.</title>
        <authorList>
            <person name="Torres-Cortes G."/>
            <person name="Garcia B.J."/>
            <person name="Compant S."/>
            <person name="Rezki S."/>
            <person name="Jones P."/>
            <person name="Preveaux A."/>
            <person name="Briand M."/>
            <person name="Roulet A."/>
            <person name="Bouchez O."/>
            <person name="Jacobson D."/>
            <person name="Barret M."/>
        </authorList>
    </citation>
    <scope>NUCLEOTIDE SEQUENCE [LARGE SCALE GENOMIC DNA]</scope>
    <source>
        <strain evidence="8 9">CFBP13511</strain>
    </source>
</reference>
<evidence type="ECO:0000313" key="9">
    <source>
        <dbReference type="Proteomes" id="UP000306393"/>
    </source>
</evidence>
<feature type="transmembrane region" description="Helical" evidence="6">
    <location>
        <begin position="142"/>
        <end position="161"/>
    </location>
</feature>
<dbReference type="Pfam" id="PF00990">
    <property type="entry name" value="GGDEF"/>
    <property type="match status" value="1"/>
</dbReference>
<dbReference type="AlphaFoldDB" id="A0A4U3FP41"/>
<feature type="transmembrane region" description="Helical" evidence="6">
    <location>
        <begin position="61"/>
        <end position="80"/>
    </location>
</feature>
<evidence type="ECO:0000256" key="5">
    <source>
        <dbReference type="SAM" id="MobiDB-lite"/>
    </source>
</evidence>
<evidence type="ECO:0000256" key="6">
    <source>
        <dbReference type="SAM" id="Phobius"/>
    </source>
</evidence>
<dbReference type="InterPro" id="IPR000160">
    <property type="entry name" value="GGDEF_dom"/>
</dbReference>
<dbReference type="InterPro" id="IPR029787">
    <property type="entry name" value="Nucleotide_cyclase"/>
</dbReference>
<evidence type="ECO:0000256" key="3">
    <source>
        <dbReference type="ARBA" id="ARBA00012528"/>
    </source>
</evidence>
<evidence type="ECO:0000256" key="2">
    <source>
        <dbReference type="ARBA" id="ARBA00004665"/>
    </source>
</evidence>
<keyword evidence="6" id="KW-0472">Membrane</keyword>
<dbReference type="GeneID" id="67477053"/>
<dbReference type="PANTHER" id="PTHR45138">
    <property type="entry name" value="REGULATORY COMPONENTS OF SENSORY TRANSDUCTION SYSTEM"/>
    <property type="match status" value="1"/>
</dbReference>
<dbReference type="GO" id="GO:0005886">
    <property type="term" value="C:plasma membrane"/>
    <property type="evidence" value="ECO:0007669"/>
    <property type="project" value="TreeGrafter"/>
</dbReference>
<comment type="pathway">
    <text evidence="2">Purine metabolism; 3',5'-cyclic di-GMP biosynthesis.</text>
</comment>
<dbReference type="Proteomes" id="UP000306393">
    <property type="component" value="Unassembled WGS sequence"/>
</dbReference>
<feature type="transmembrane region" description="Helical" evidence="6">
    <location>
        <begin position="185"/>
        <end position="208"/>
    </location>
</feature>
<feature type="transmembrane region" description="Helical" evidence="6">
    <location>
        <begin position="119"/>
        <end position="135"/>
    </location>
</feature>
<name>A0A4U3FP41_9GAMM</name>
<dbReference type="InterPro" id="IPR050469">
    <property type="entry name" value="Diguanylate_Cyclase"/>
</dbReference>
<accession>A0A4U3FP41</accession>
<dbReference type="FunFam" id="3.30.70.270:FF:000001">
    <property type="entry name" value="Diguanylate cyclase domain protein"/>
    <property type="match status" value="1"/>
</dbReference>
<comment type="catalytic activity">
    <reaction evidence="4">
        <text>2 GTP = 3',3'-c-di-GMP + 2 diphosphate</text>
        <dbReference type="Rhea" id="RHEA:24898"/>
        <dbReference type="ChEBI" id="CHEBI:33019"/>
        <dbReference type="ChEBI" id="CHEBI:37565"/>
        <dbReference type="ChEBI" id="CHEBI:58805"/>
        <dbReference type="EC" id="2.7.7.65"/>
    </reaction>
</comment>
<evidence type="ECO:0000313" key="8">
    <source>
        <dbReference type="EMBL" id="TKJ94926.1"/>
    </source>
</evidence>
<dbReference type="Gene3D" id="3.30.70.270">
    <property type="match status" value="1"/>
</dbReference>
<dbReference type="InterPro" id="IPR043128">
    <property type="entry name" value="Rev_trsase/Diguanyl_cyclase"/>
</dbReference>
<dbReference type="EMBL" id="QGAC01000001">
    <property type="protein sequence ID" value="TKJ94926.1"/>
    <property type="molecule type" value="Genomic_DNA"/>
</dbReference>
<dbReference type="EC" id="2.7.7.65" evidence="3"/>
<gene>
    <name evidence="8" type="ORF">EpCFBP13511_00775</name>
</gene>
<dbReference type="OrthoDB" id="9812260at2"/>
<dbReference type="STRING" id="1219360.GCA_001571305_01095"/>
<dbReference type="GO" id="GO:1902201">
    <property type="term" value="P:negative regulation of bacterial-type flagellum-dependent cell motility"/>
    <property type="evidence" value="ECO:0007669"/>
    <property type="project" value="TreeGrafter"/>
</dbReference>
<feature type="transmembrane region" description="Helical" evidence="6">
    <location>
        <begin position="6"/>
        <end position="27"/>
    </location>
</feature>
<keyword evidence="6" id="KW-1133">Transmembrane helix</keyword>
<organism evidence="8 9">
    <name type="scientific">Erwinia persicina</name>
    <dbReference type="NCBI Taxonomy" id="55211"/>
    <lineage>
        <taxon>Bacteria</taxon>
        <taxon>Pseudomonadati</taxon>
        <taxon>Pseudomonadota</taxon>
        <taxon>Gammaproteobacteria</taxon>
        <taxon>Enterobacterales</taxon>
        <taxon>Erwiniaceae</taxon>
        <taxon>Erwinia</taxon>
    </lineage>
</organism>
<proteinExistence type="predicted"/>
<dbReference type="SUPFAM" id="SSF55073">
    <property type="entry name" value="Nucleotide cyclase"/>
    <property type="match status" value="1"/>
</dbReference>
<keyword evidence="6" id="KW-0812">Transmembrane</keyword>
<dbReference type="GO" id="GO:0043709">
    <property type="term" value="P:cell adhesion involved in single-species biofilm formation"/>
    <property type="evidence" value="ECO:0007669"/>
    <property type="project" value="TreeGrafter"/>
</dbReference>
<evidence type="ECO:0000259" key="7">
    <source>
        <dbReference type="PROSITE" id="PS50887"/>
    </source>
</evidence>
<dbReference type="GO" id="GO:0052621">
    <property type="term" value="F:diguanylate cyclase activity"/>
    <property type="evidence" value="ECO:0007669"/>
    <property type="project" value="UniProtKB-EC"/>
</dbReference>
<dbReference type="SMART" id="SM00267">
    <property type="entry name" value="GGDEF"/>
    <property type="match status" value="1"/>
</dbReference>
<sequence length="438" mass="48402">MRLDVYTLFICELYVLAFLSIIMVFAWRGAQYNRVLGFNCFSLLLSIVAVALSSLRSSGMMFLPIVVGNLLILCAYGLQLNAFRALRGARFSWLWILSLATWAGLCLLPGFYYSLSSRILLSSLLCILFTSAMIYELQRARLLLPVTWWPAQLLLAIHLSFNVTRGLLDGGIPNPLHGAIGGSTFSVYVILESILVVIGLSFTMMAMVNERTQIIYRQASLLDPLTGVWNRRALFEKTSQLAGSWHCSQQLLSVMLFDLDHFKTINDRFGHSQGDRVLKDFCRQVAGQLPPGSYFARLGGEEFAAVVMCSEEESLQVAERIRQGVEHSCPENVSYSVSIGIAGCEPGCDDIEHLMAAADEALYQAKAAGRNQVKIFDNAFSGLEKRARVGQEGRPDPGLPASGTGNISDEADDRNPDDNACLRSDAPSNNDRQFFPGR</sequence>
<feature type="region of interest" description="Disordered" evidence="5">
    <location>
        <begin position="387"/>
        <end position="438"/>
    </location>
</feature>
<feature type="transmembrane region" description="Helical" evidence="6">
    <location>
        <begin position="92"/>
        <end position="113"/>
    </location>
</feature>
<dbReference type="PANTHER" id="PTHR45138:SF9">
    <property type="entry name" value="DIGUANYLATE CYCLASE DGCM-RELATED"/>
    <property type="match status" value="1"/>
</dbReference>
<evidence type="ECO:0000256" key="4">
    <source>
        <dbReference type="ARBA" id="ARBA00034247"/>
    </source>
</evidence>
<dbReference type="NCBIfam" id="TIGR00254">
    <property type="entry name" value="GGDEF"/>
    <property type="match status" value="1"/>
</dbReference>
<dbReference type="PROSITE" id="PS50887">
    <property type="entry name" value="GGDEF"/>
    <property type="match status" value="1"/>
</dbReference>
<protein>
    <recommendedName>
        <fullName evidence="3">diguanylate cyclase</fullName>
        <ecNumber evidence="3">2.7.7.65</ecNumber>
    </recommendedName>
</protein>
<feature type="domain" description="GGDEF" evidence="7">
    <location>
        <begin position="250"/>
        <end position="378"/>
    </location>
</feature>
<feature type="transmembrane region" description="Helical" evidence="6">
    <location>
        <begin position="36"/>
        <end position="55"/>
    </location>
</feature>
<evidence type="ECO:0000256" key="1">
    <source>
        <dbReference type="ARBA" id="ARBA00001946"/>
    </source>
</evidence>
<comment type="cofactor">
    <cofactor evidence="1">
        <name>Mg(2+)</name>
        <dbReference type="ChEBI" id="CHEBI:18420"/>
    </cofactor>
</comment>
<comment type="caution">
    <text evidence="8">The sequence shown here is derived from an EMBL/GenBank/DDBJ whole genome shotgun (WGS) entry which is preliminary data.</text>
</comment>
<dbReference type="CDD" id="cd01949">
    <property type="entry name" value="GGDEF"/>
    <property type="match status" value="1"/>
</dbReference>